<dbReference type="Gene3D" id="3.40.50.2000">
    <property type="entry name" value="Glycogen Phosphorylase B"/>
    <property type="match status" value="2"/>
</dbReference>
<dbReference type="EMBL" id="JACSCY010000004">
    <property type="protein sequence ID" value="MBC6610614.1"/>
    <property type="molecule type" value="Genomic_DNA"/>
</dbReference>
<keyword evidence="2" id="KW-0808">Transferase</keyword>
<dbReference type="InterPro" id="IPR002201">
    <property type="entry name" value="Glyco_trans_9"/>
</dbReference>
<evidence type="ECO:0000313" key="4">
    <source>
        <dbReference type="Proteomes" id="UP000622017"/>
    </source>
</evidence>
<dbReference type="SUPFAM" id="SSF53756">
    <property type="entry name" value="UDP-Glycosyltransferase/glycogen phosphorylase"/>
    <property type="match status" value="1"/>
</dbReference>
<proteinExistence type="predicted"/>
<dbReference type="Pfam" id="PF01075">
    <property type="entry name" value="Glyco_transf_9"/>
    <property type="match status" value="1"/>
</dbReference>
<name>A0ABR7MHP9_9BACT</name>
<dbReference type="PANTHER" id="PTHR30160:SF1">
    <property type="entry name" value="LIPOPOLYSACCHARIDE 1,2-N-ACETYLGLUCOSAMINETRANSFERASE-RELATED"/>
    <property type="match status" value="1"/>
</dbReference>
<accession>A0ABR7MHP9</accession>
<organism evidence="3 4">
    <name type="scientific">Hymenobacter citatus</name>
    <dbReference type="NCBI Taxonomy" id="2763506"/>
    <lineage>
        <taxon>Bacteria</taxon>
        <taxon>Pseudomonadati</taxon>
        <taxon>Bacteroidota</taxon>
        <taxon>Cytophagia</taxon>
        <taxon>Cytophagales</taxon>
        <taxon>Hymenobacteraceae</taxon>
        <taxon>Hymenobacter</taxon>
    </lineage>
</organism>
<dbReference type="Proteomes" id="UP000622017">
    <property type="component" value="Unassembled WGS sequence"/>
</dbReference>
<dbReference type="InterPro" id="IPR051199">
    <property type="entry name" value="LPS_LOS_Heptosyltrfase"/>
</dbReference>
<evidence type="ECO:0000256" key="1">
    <source>
        <dbReference type="ARBA" id="ARBA00022676"/>
    </source>
</evidence>
<keyword evidence="1" id="KW-0328">Glycosyltransferase</keyword>
<comment type="caution">
    <text evidence="3">The sequence shown here is derived from an EMBL/GenBank/DDBJ whole genome shotgun (WGS) entry which is preliminary data.</text>
</comment>
<evidence type="ECO:0000256" key="2">
    <source>
        <dbReference type="ARBA" id="ARBA00022679"/>
    </source>
</evidence>
<dbReference type="PANTHER" id="PTHR30160">
    <property type="entry name" value="TETRAACYLDISACCHARIDE 4'-KINASE-RELATED"/>
    <property type="match status" value="1"/>
</dbReference>
<sequence length="354" mass="38556">MFPTRSTLLIQTGLLADVILLTALLEYLHLTEPTTILDVLIQQEYTSALQNHPYVNQVITVEKSQIKLPVAHQLLRQIRAANYHRVINLQHSTATGLLTAFSGAEERIGFTKNPLSTGFTRAIPYFIGADTHEVGRNMQLLAPAPYTPLTLPRLYPTTADVDAITPYTLAGDYLCLAPGADQRTRQLPIEQWLKLLAALPTRYQVYLVGTTADTDLCAELARRSHRPGVVNLAGQLSVLATAALLRGGVLNYVHDSAMLHLCSAVAAPTCAIYCSTVPAFGFGPLSPHSWVVETAAALECRSCDVTGYAQCPLTHFLCGRGIGTAQLLAPLAEAEQLKRMAAPQKVVYRELMRA</sequence>
<reference evidence="3 4" key="1">
    <citation type="submission" date="2020-08" db="EMBL/GenBank/DDBJ databases">
        <title>Hymenobacter sp.</title>
        <authorList>
            <person name="Kim M.K."/>
        </authorList>
    </citation>
    <scope>NUCLEOTIDE SEQUENCE [LARGE SCALE GENOMIC DNA]</scope>
    <source>
        <strain evidence="3 4">BT507</strain>
    </source>
</reference>
<protein>
    <submittedName>
        <fullName evidence="3">Glycosyltransferase family 9 protein</fullName>
    </submittedName>
</protein>
<dbReference type="RefSeq" id="WP_187318914.1">
    <property type="nucleotide sequence ID" value="NZ_JACSCY010000004.1"/>
</dbReference>
<keyword evidence="4" id="KW-1185">Reference proteome</keyword>
<dbReference type="CDD" id="cd03789">
    <property type="entry name" value="GT9_LPS_heptosyltransferase"/>
    <property type="match status" value="1"/>
</dbReference>
<gene>
    <name evidence="3" type="ORF">H8B15_06755</name>
</gene>
<evidence type="ECO:0000313" key="3">
    <source>
        <dbReference type="EMBL" id="MBC6610614.1"/>
    </source>
</evidence>